<dbReference type="CDD" id="cd00038">
    <property type="entry name" value="CAP_ED"/>
    <property type="match status" value="1"/>
</dbReference>
<protein>
    <recommendedName>
        <fullName evidence="1">Cyclic nucleotide-binding domain-containing protein</fullName>
    </recommendedName>
</protein>
<dbReference type="Gene3D" id="2.60.120.10">
    <property type="entry name" value="Jelly Rolls"/>
    <property type="match status" value="1"/>
</dbReference>
<evidence type="ECO:0000313" key="3">
    <source>
        <dbReference type="Proteomes" id="UP000244677"/>
    </source>
</evidence>
<gene>
    <name evidence="2" type="ORF">FK004_02555</name>
</gene>
<dbReference type="SUPFAM" id="SSF51206">
    <property type="entry name" value="cAMP-binding domain-like"/>
    <property type="match status" value="1"/>
</dbReference>
<feature type="domain" description="Cyclic nucleotide-binding" evidence="1">
    <location>
        <begin position="31"/>
        <end position="111"/>
    </location>
</feature>
<organism evidence="2 3">
    <name type="scientific">Flavobacterium kingsejongi</name>
    <dbReference type="NCBI Taxonomy" id="1678728"/>
    <lineage>
        <taxon>Bacteria</taxon>
        <taxon>Pseudomonadati</taxon>
        <taxon>Bacteroidota</taxon>
        <taxon>Flavobacteriia</taxon>
        <taxon>Flavobacteriales</taxon>
        <taxon>Flavobacteriaceae</taxon>
        <taxon>Flavobacterium</taxon>
    </lineage>
</organism>
<evidence type="ECO:0000313" key="2">
    <source>
        <dbReference type="EMBL" id="AWG24180.1"/>
    </source>
</evidence>
<dbReference type="InterPro" id="IPR018490">
    <property type="entry name" value="cNMP-bd_dom_sf"/>
</dbReference>
<accession>A0A2S1LK82</accession>
<sequence length="191" mass="22001">MVHDKLLLLISKHVVFDAAAIDLVQTYFEPVHYKKNEILEQAPAVAQYLYFINSGFIRVFYEQDGEEITTHINCPPGFITSFTSFISGSPASDVVSCITECEVLRITKDKLALLSGSIPKWDEFSRMMYEKSLNYNEQRTKDMLALNAEQRYRKLLHEYPEILHHVPLHYISSYIGIAPQSLSRIRRAIIS</sequence>
<dbReference type="Pfam" id="PF00027">
    <property type="entry name" value="cNMP_binding"/>
    <property type="match status" value="1"/>
</dbReference>
<reference evidence="2 3" key="1">
    <citation type="submission" date="2017-04" db="EMBL/GenBank/DDBJ databases">
        <title>Complete genome sequence of Flavobacterium kingsejong AJ004.</title>
        <authorList>
            <person name="Lee P.C."/>
        </authorList>
    </citation>
    <scope>NUCLEOTIDE SEQUENCE [LARGE SCALE GENOMIC DNA]</scope>
    <source>
        <strain evidence="2 3">AJ004</strain>
    </source>
</reference>
<keyword evidence="3" id="KW-1185">Reference proteome</keyword>
<dbReference type="Proteomes" id="UP000244677">
    <property type="component" value="Chromosome"/>
</dbReference>
<dbReference type="InterPro" id="IPR014710">
    <property type="entry name" value="RmlC-like_jellyroll"/>
</dbReference>
<dbReference type="AlphaFoldDB" id="A0A2S1LK82"/>
<dbReference type="RefSeq" id="WP_108735834.1">
    <property type="nucleotide sequence ID" value="NZ_CP020919.1"/>
</dbReference>
<dbReference type="KEGG" id="fki:FK004_02555"/>
<dbReference type="EMBL" id="CP020919">
    <property type="protein sequence ID" value="AWG24180.1"/>
    <property type="molecule type" value="Genomic_DNA"/>
</dbReference>
<name>A0A2S1LK82_9FLAO</name>
<proteinExistence type="predicted"/>
<dbReference type="OrthoDB" id="758145at2"/>
<dbReference type="InterPro" id="IPR000595">
    <property type="entry name" value="cNMP-bd_dom"/>
</dbReference>
<evidence type="ECO:0000259" key="1">
    <source>
        <dbReference type="Pfam" id="PF00027"/>
    </source>
</evidence>